<reference evidence="2" key="1">
    <citation type="submission" date="2023-10" db="EMBL/GenBank/DDBJ databases">
        <authorList>
            <person name="Chen Y."/>
            <person name="Shah S."/>
            <person name="Dougan E. K."/>
            <person name="Thang M."/>
            <person name="Chan C."/>
        </authorList>
    </citation>
    <scope>NUCLEOTIDE SEQUENCE [LARGE SCALE GENOMIC DNA]</scope>
</reference>
<name>A0ABN9Y818_9DINO</name>
<comment type="caution">
    <text evidence="2">The sequence shown here is derived from an EMBL/GenBank/DDBJ whole genome shotgun (WGS) entry which is preliminary data.</text>
</comment>
<feature type="region of interest" description="Disordered" evidence="1">
    <location>
        <begin position="72"/>
        <end position="101"/>
    </location>
</feature>
<proteinExistence type="predicted"/>
<feature type="non-terminal residue" evidence="2">
    <location>
        <position position="1"/>
    </location>
</feature>
<organism evidence="2 3">
    <name type="scientific">Prorocentrum cordatum</name>
    <dbReference type="NCBI Taxonomy" id="2364126"/>
    <lineage>
        <taxon>Eukaryota</taxon>
        <taxon>Sar</taxon>
        <taxon>Alveolata</taxon>
        <taxon>Dinophyceae</taxon>
        <taxon>Prorocentrales</taxon>
        <taxon>Prorocentraceae</taxon>
        <taxon>Prorocentrum</taxon>
    </lineage>
</organism>
<protein>
    <recommendedName>
        <fullName evidence="4">Type II protein arginine methyltransferase</fullName>
    </recommendedName>
</protein>
<evidence type="ECO:0000256" key="1">
    <source>
        <dbReference type="SAM" id="MobiDB-lite"/>
    </source>
</evidence>
<feature type="compositionally biased region" description="Basic and acidic residues" evidence="1">
    <location>
        <begin position="90"/>
        <end position="101"/>
    </location>
</feature>
<keyword evidence="3" id="KW-1185">Reference proteome</keyword>
<dbReference type="Proteomes" id="UP001189429">
    <property type="component" value="Unassembled WGS sequence"/>
</dbReference>
<evidence type="ECO:0000313" key="3">
    <source>
        <dbReference type="Proteomes" id="UP001189429"/>
    </source>
</evidence>
<dbReference type="EMBL" id="CAUYUJ010022079">
    <property type="protein sequence ID" value="CAK0908794.1"/>
    <property type="molecule type" value="Genomic_DNA"/>
</dbReference>
<evidence type="ECO:0000313" key="2">
    <source>
        <dbReference type="EMBL" id="CAK0908794.1"/>
    </source>
</evidence>
<gene>
    <name evidence="2" type="ORF">PCOR1329_LOCUS83389</name>
</gene>
<evidence type="ECO:0008006" key="4">
    <source>
        <dbReference type="Google" id="ProtNLM"/>
    </source>
</evidence>
<sequence>ELFWIKRSKSFPTSQLGTWPLRSPIHQWHRARPNSSPWGEGRAMRAAAAVRAVARGGTLVAAAAAAVPCSARRQGGDGRRAGSRAGAVGCDERSSDPRVEPAHFPRTREWRFLQLLRRRGDPAELLEEAPAGGAAPCGALALRLLRLADRAPAWLPAPAELRAEALAAYAEFVAAAAAAGGVPPAWASAARNALAQAYAFPLLGPEDVACAAAELRARGARRLLDPLAGSGLHAALFEACGFPATASDGRPPEVRWFAVEERAAEGVCWSAWSGGEAALLLSWPPRQSAGGDSALEGFQGRWLVLVGDGGTWTGSADFHGALASGWREVWRREILRWPAMQDDLRIYERAR</sequence>
<accession>A0ABN9Y818</accession>